<dbReference type="GO" id="GO:0004467">
    <property type="term" value="F:long-chain fatty acid-CoA ligase activity"/>
    <property type="evidence" value="ECO:0007669"/>
    <property type="project" value="TreeGrafter"/>
</dbReference>
<organism evidence="6 7">
    <name type="scientific">Verticillium longisporum</name>
    <name type="common">Verticillium dahliae var. longisporum</name>
    <dbReference type="NCBI Taxonomy" id="100787"/>
    <lineage>
        <taxon>Eukaryota</taxon>
        <taxon>Fungi</taxon>
        <taxon>Dikarya</taxon>
        <taxon>Ascomycota</taxon>
        <taxon>Pezizomycotina</taxon>
        <taxon>Sordariomycetes</taxon>
        <taxon>Hypocreomycetidae</taxon>
        <taxon>Glomerellales</taxon>
        <taxon>Plectosphaerellaceae</taxon>
        <taxon>Verticillium</taxon>
    </lineage>
</organism>
<dbReference type="GO" id="GO:0005783">
    <property type="term" value="C:endoplasmic reticulum"/>
    <property type="evidence" value="ECO:0007669"/>
    <property type="project" value="TreeGrafter"/>
</dbReference>
<gene>
    <name evidence="6" type="ORF">BN1708_010344</name>
</gene>
<dbReference type="InterPro" id="IPR000873">
    <property type="entry name" value="AMP-dep_synth/lig_dom"/>
</dbReference>
<evidence type="ECO:0000256" key="1">
    <source>
        <dbReference type="ARBA" id="ARBA00006432"/>
    </source>
</evidence>
<dbReference type="SUPFAM" id="SSF56801">
    <property type="entry name" value="Acetyl-CoA synthetase-like"/>
    <property type="match status" value="1"/>
</dbReference>
<dbReference type="GO" id="GO:0005811">
    <property type="term" value="C:lipid droplet"/>
    <property type="evidence" value="ECO:0007669"/>
    <property type="project" value="TreeGrafter"/>
</dbReference>
<accession>A0A0G4KRJ2</accession>
<dbReference type="Gene3D" id="3.40.50.12780">
    <property type="entry name" value="N-terminal domain of ligase-like"/>
    <property type="match status" value="1"/>
</dbReference>
<evidence type="ECO:0000256" key="2">
    <source>
        <dbReference type="ARBA" id="ARBA00022598"/>
    </source>
</evidence>
<evidence type="ECO:0000256" key="4">
    <source>
        <dbReference type="ARBA" id="ARBA00022840"/>
    </source>
</evidence>
<name>A0A0G4KRJ2_VERLO</name>
<dbReference type="GO" id="GO:0035336">
    <property type="term" value="P:long-chain fatty-acyl-CoA metabolic process"/>
    <property type="evidence" value="ECO:0007669"/>
    <property type="project" value="TreeGrafter"/>
</dbReference>
<protein>
    <recommendedName>
        <fullName evidence="5">AMP-dependent synthetase/ligase domain-containing protein</fullName>
    </recommendedName>
</protein>
<evidence type="ECO:0000313" key="7">
    <source>
        <dbReference type="Proteomes" id="UP000044602"/>
    </source>
</evidence>
<evidence type="ECO:0000256" key="3">
    <source>
        <dbReference type="ARBA" id="ARBA00022741"/>
    </source>
</evidence>
<dbReference type="GO" id="GO:0005886">
    <property type="term" value="C:plasma membrane"/>
    <property type="evidence" value="ECO:0007669"/>
    <property type="project" value="TreeGrafter"/>
</dbReference>
<dbReference type="InterPro" id="IPR042099">
    <property type="entry name" value="ANL_N_sf"/>
</dbReference>
<keyword evidence="2" id="KW-0436">Ligase</keyword>
<evidence type="ECO:0000259" key="5">
    <source>
        <dbReference type="Pfam" id="PF00501"/>
    </source>
</evidence>
<dbReference type="AlphaFoldDB" id="A0A0G4KRJ2"/>
<dbReference type="Pfam" id="PF00501">
    <property type="entry name" value="AMP-binding"/>
    <property type="match status" value="1"/>
</dbReference>
<dbReference type="GO" id="GO:0005524">
    <property type="term" value="F:ATP binding"/>
    <property type="evidence" value="ECO:0007669"/>
    <property type="project" value="UniProtKB-KW"/>
</dbReference>
<evidence type="ECO:0000313" key="6">
    <source>
        <dbReference type="EMBL" id="CRK12090.1"/>
    </source>
</evidence>
<keyword evidence="3" id="KW-0547">Nucleotide-binding</keyword>
<sequence length="263" mass="28213">MNGASGISDGTKHFLSMTVAPMLTGYGLTETGANGALGDPLEYTSNAIGPVPAAADIKLVSLPELNYSTDSTPPQGEILSKGPAIFKEYFNNKEETEKVITADGWFRTGDIGEFDAVGHLRVIDRVKNLVKMQGGEYIALEKLESVYRGSQFVANIMIDTDPDSARPIAVIAPNEKTLTELAQKLGVDEAHQHSDRKVKDTVLKDLVTVGKNGGLGGIEITSAVVLVEDEWTPASGLVTATQKVNRRALRAHYKTQIAKAFGK</sequence>
<dbReference type="STRING" id="100787.A0A0G4KRJ2"/>
<comment type="similarity">
    <text evidence="1">Belongs to the ATP-dependent AMP-binding enzyme family.</text>
</comment>
<dbReference type="EMBL" id="CVQH01003336">
    <property type="protein sequence ID" value="CRK12090.1"/>
    <property type="molecule type" value="Genomic_DNA"/>
</dbReference>
<feature type="domain" description="AMP-dependent synthetase/ligase" evidence="5">
    <location>
        <begin position="3"/>
        <end position="90"/>
    </location>
</feature>
<dbReference type="PANTHER" id="PTHR43272:SF83">
    <property type="entry name" value="ACYL-COA SYNTHETASE LONG-CHAIN, ISOFORM J"/>
    <property type="match status" value="1"/>
</dbReference>
<reference evidence="6 7" key="1">
    <citation type="submission" date="2015-05" db="EMBL/GenBank/DDBJ databases">
        <authorList>
            <person name="Wang D.B."/>
            <person name="Wang M."/>
        </authorList>
    </citation>
    <scope>NUCLEOTIDE SEQUENCE [LARGE SCALE GENOMIC DNA]</scope>
    <source>
        <strain evidence="6">VL1</strain>
    </source>
</reference>
<dbReference type="PANTHER" id="PTHR43272">
    <property type="entry name" value="LONG-CHAIN-FATTY-ACID--COA LIGASE"/>
    <property type="match status" value="1"/>
</dbReference>
<keyword evidence="7" id="KW-1185">Reference proteome</keyword>
<proteinExistence type="inferred from homology"/>
<dbReference type="Proteomes" id="UP000044602">
    <property type="component" value="Unassembled WGS sequence"/>
</dbReference>
<keyword evidence="4" id="KW-0067">ATP-binding</keyword>